<dbReference type="InterPro" id="IPR023228">
    <property type="entry name" value="SAM_OH_AdoTrfase_N_sf"/>
</dbReference>
<dbReference type="Gene3D" id="3.40.50.10790">
    <property type="entry name" value="S-adenosyl-l-methionine hydroxide adenosyltransferase, N-terminal"/>
    <property type="match status" value="1"/>
</dbReference>
<dbReference type="Proteomes" id="UP000654401">
    <property type="component" value="Unassembled WGS sequence"/>
</dbReference>
<evidence type="ECO:0000259" key="3">
    <source>
        <dbReference type="Pfam" id="PF01887"/>
    </source>
</evidence>
<dbReference type="AlphaFoldDB" id="A0A8J6P6F6"/>
<dbReference type="SUPFAM" id="SSF102522">
    <property type="entry name" value="Bacterial fluorinating enzyme, N-terminal domain"/>
    <property type="match status" value="1"/>
</dbReference>
<keyword evidence="1" id="KW-0949">S-adenosyl-L-methionine</keyword>
<dbReference type="PIRSF" id="PIRSF006779">
    <property type="entry name" value="UCP006779"/>
    <property type="match status" value="1"/>
</dbReference>
<dbReference type="InterPro" id="IPR046470">
    <property type="entry name" value="SAM_HAT_C"/>
</dbReference>
<reference evidence="5 6" key="1">
    <citation type="submission" date="2020-08" db="EMBL/GenBank/DDBJ databases">
        <title>Bridging the membrane lipid divide: bacteria of the FCB group superphylum have the potential to synthesize archaeal ether lipids.</title>
        <authorList>
            <person name="Villanueva L."/>
            <person name="Von Meijenfeldt F.A.B."/>
            <person name="Westbye A.B."/>
            <person name="Yadav S."/>
            <person name="Hopmans E.C."/>
            <person name="Dutilh B.E."/>
            <person name="Sinninghe Damste J.S."/>
        </authorList>
    </citation>
    <scope>NUCLEOTIDE SEQUENCE [LARGE SCALE GENOMIC DNA]</scope>
    <source>
        <strain evidence="5">NIOZ-UU100</strain>
    </source>
</reference>
<dbReference type="Pfam" id="PF01887">
    <property type="entry name" value="SAM_HAT_N"/>
    <property type="match status" value="1"/>
</dbReference>
<dbReference type="SUPFAM" id="SSF101852">
    <property type="entry name" value="Bacterial fluorinating enzyme, C-terminal domain"/>
    <property type="match status" value="1"/>
</dbReference>
<name>A0A8J6P6F6_9GAMM</name>
<sequence length="243" mass="26323">MIILVTDFGVGSPYLAQMRSALFMHSADGEIVDLVSDLAPFNIEAASHFLVSHVPYFPKGTIFLSVVDPGVGGKRRAVVLHADGNWFIGPENGIFDQVTARAESVSYFQIMWEPDHLSNTFHGRDLFAPIAAKISSNTLSDGDIMETILPSIRNGSHNLHKVIYLDRYGNAITGVRAGSLSGNDTVVINGVTVRNSATFSDRAIGEPFWYDNSVGLLEIAVNQGSARDRLDIEVGTAVSIITE</sequence>
<organism evidence="5 6">
    <name type="scientific">Candidatus Thiopontia autotrophica</name>
    <dbReference type="NCBI Taxonomy" id="2841688"/>
    <lineage>
        <taxon>Bacteria</taxon>
        <taxon>Pseudomonadati</taxon>
        <taxon>Pseudomonadota</taxon>
        <taxon>Gammaproteobacteria</taxon>
        <taxon>Candidatus Thiopontia</taxon>
    </lineage>
</organism>
<evidence type="ECO:0000313" key="6">
    <source>
        <dbReference type="Proteomes" id="UP000654401"/>
    </source>
</evidence>
<comment type="caution">
    <text evidence="5">The sequence shown here is derived from an EMBL/GenBank/DDBJ whole genome shotgun (WGS) entry which is preliminary data.</text>
</comment>
<dbReference type="PANTHER" id="PTHR35092:SF1">
    <property type="entry name" value="CHLORINASE MJ1651"/>
    <property type="match status" value="1"/>
</dbReference>
<dbReference type="InterPro" id="IPR046469">
    <property type="entry name" value="SAM_HAT_N"/>
</dbReference>
<comment type="similarity">
    <text evidence="2">Belongs to the SAM hydrolase / SAM-dependent halogenase family.</text>
</comment>
<dbReference type="InterPro" id="IPR023227">
    <property type="entry name" value="SAM_OH_AdoTrfase_C_sf"/>
</dbReference>
<dbReference type="PANTHER" id="PTHR35092">
    <property type="entry name" value="CHLORINASE MJ1651"/>
    <property type="match status" value="1"/>
</dbReference>
<accession>A0A8J6P6F6</accession>
<feature type="domain" description="S-adenosyl-l-methionine hydroxide adenosyltransferase N-terminal" evidence="3">
    <location>
        <begin position="2"/>
        <end position="138"/>
    </location>
</feature>
<evidence type="ECO:0000256" key="1">
    <source>
        <dbReference type="ARBA" id="ARBA00022691"/>
    </source>
</evidence>
<dbReference type="EMBL" id="JACNFK010000015">
    <property type="protein sequence ID" value="MBC8519088.1"/>
    <property type="molecule type" value="Genomic_DNA"/>
</dbReference>
<evidence type="ECO:0000313" key="5">
    <source>
        <dbReference type="EMBL" id="MBC8519088.1"/>
    </source>
</evidence>
<proteinExistence type="inferred from homology"/>
<evidence type="ECO:0000259" key="4">
    <source>
        <dbReference type="Pfam" id="PF20257"/>
    </source>
</evidence>
<feature type="domain" description="S-adenosyl-l-methionine hydroxide adenosyltransferase C-terminal" evidence="4">
    <location>
        <begin position="161"/>
        <end position="238"/>
    </location>
</feature>
<dbReference type="Pfam" id="PF20257">
    <property type="entry name" value="SAM_HAT_C"/>
    <property type="match status" value="1"/>
</dbReference>
<gene>
    <name evidence="5" type="ORF">H8D24_01585</name>
</gene>
<evidence type="ECO:0000256" key="2">
    <source>
        <dbReference type="ARBA" id="ARBA00024035"/>
    </source>
</evidence>
<dbReference type="InterPro" id="IPR002747">
    <property type="entry name" value="SAM_OH_AdoTrfase"/>
</dbReference>
<protein>
    <submittedName>
        <fullName evidence="5">SAM-dependent chlorinase/fluorinase</fullName>
    </submittedName>
</protein>
<dbReference type="Gene3D" id="2.40.30.90">
    <property type="entry name" value="Bacterial fluorinating enzyme like"/>
    <property type="match status" value="1"/>
</dbReference>